<dbReference type="PRINTS" id="PR00313">
    <property type="entry name" value="CABNDNGRPT"/>
</dbReference>
<dbReference type="InterPro" id="IPR001343">
    <property type="entry name" value="Hemolysn_Ca-bd"/>
</dbReference>
<dbReference type="InterPro" id="IPR050557">
    <property type="entry name" value="RTX_toxin/Mannuronan_C5-epim"/>
</dbReference>
<dbReference type="EMBL" id="WISP01000082">
    <property type="protein sequence ID" value="MQW04330.1"/>
    <property type="molecule type" value="Genomic_DNA"/>
</dbReference>
<dbReference type="Pfam" id="PF00353">
    <property type="entry name" value="HemolysinCabind"/>
    <property type="match status" value="4"/>
</dbReference>
<dbReference type="GO" id="GO:0005576">
    <property type="term" value="C:extracellular region"/>
    <property type="evidence" value="ECO:0007669"/>
    <property type="project" value="UniProtKB-SubCell"/>
</dbReference>
<accession>A0A6A7ZNQ6</accession>
<gene>
    <name evidence="3" type="ORF">GHK45_11125</name>
</gene>
<dbReference type="PANTHER" id="PTHR38340:SF1">
    <property type="entry name" value="S-LAYER PROTEIN"/>
    <property type="match status" value="1"/>
</dbReference>
<comment type="subcellular location">
    <subcellularLocation>
        <location evidence="1">Secreted</location>
    </subcellularLocation>
</comment>
<protein>
    <submittedName>
        <fullName evidence="3">Calcium-binding protein</fullName>
    </submittedName>
</protein>
<proteinExistence type="predicted"/>
<dbReference type="SUPFAM" id="SSF51120">
    <property type="entry name" value="beta-Roll"/>
    <property type="match status" value="3"/>
</dbReference>
<keyword evidence="2" id="KW-0964">Secreted</keyword>
<name>A0A6A7ZNQ6_RHIML</name>
<dbReference type="GO" id="GO:0005509">
    <property type="term" value="F:calcium ion binding"/>
    <property type="evidence" value="ECO:0007669"/>
    <property type="project" value="InterPro"/>
</dbReference>
<evidence type="ECO:0000256" key="2">
    <source>
        <dbReference type="ARBA" id="ARBA00022525"/>
    </source>
</evidence>
<dbReference type="InterPro" id="IPR011049">
    <property type="entry name" value="Serralysin-like_metalloprot_C"/>
</dbReference>
<evidence type="ECO:0000313" key="3">
    <source>
        <dbReference type="EMBL" id="MQW04330.1"/>
    </source>
</evidence>
<reference evidence="3" key="1">
    <citation type="journal article" date="2013" name="Genome Biol.">
        <title>Comparative genomics of the core and accessory genomes of 48 Sinorhizobium strains comprising five genospecies.</title>
        <authorList>
            <person name="Sugawara M."/>
            <person name="Epstein B."/>
            <person name="Badgley B.D."/>
            <person name="Unno T."/>
            <person name="Xu L."/>
            <person name="Reese J."/>
            <person name="Gyaneshwar P."/>
            <person name="Denny R."/>
            <person name="Mudge J."/>
            <person name="Bharti A.K."/>
            <person name="Farmer A.D."/>
            <person name="May G.D."/>
            <person name="Woodward J.E."/>
            <person name="Medigue C."/>
            <person name="Vallenet D."/>
            <person name="Lajus A."/>
            <person name="Rouy Z."/>
            <person name="Martinez-Vaz B."/>
            <person name="Tiffin P."/>
            <person name="Young N.D."/>
            <person name="Sadowsky M.J."/>
        </authorList>
    </citation>
    <scope>NUCLEOTIDE SEQUENCE</scope>
    <source>
        <strain evidence="3">M30</strain>
    </source>
</reference>
<dbReference type="PANTHER" id="PTHR38340">
    <property type="entry name" value="S-LAYER PROTEIN"/>
    <property type="match status" value="1"/>
</dbReference>
<comment type="caution">
    <text evidence="3">The sequence shown here is derived from an EMBL/GenBank/DDBJ whole genome shotgun (WGS) entry which is preliminary data.</text>
</comment>
<dbReference type="AlphaFoldDB" id="A0A6A7ZNQ6"/>
<evidence type="ECO:0000256" key="1">
    <source>
        <dbReference type="ARBA" id="ARBA00004613"/>
    </source>
</evidence>
<organism evidence="3">
    <name type="scientific">Rhizobium meliloti</name>
    <name type="common">Ensifer meliloti</name>
    <name type="synonym">Sinorhizobium meliloti</name>
    <dbReference type="NCBI Taxonomy" id="382"/>
    <lineage>
        <taxon>Bacteria</taxon>
        <taxon>Pseudomonadati</taxon>
        <taxon>Pseudomonadota</taxon>
        <taxon>Alphaproteobacteria</taxon>
        <taxon>Hyphomicrobiales</taxon>
        <taxon>Rhizobiaceae</taxon>
        <taxon>Sinorhizobium/Ensifer group</taxon>
        <taxon>Sinorhizobium</taxon>
    </lineage>
</organism>
<sequence>MAIHITNHFWPETPGPEETMATVTYHFPAGLYPNQYNPPLSGVSVNPSFGELVDMHKASRSTTTSTEVLYRLDNGLKVKLVGTGFSFDASGDAVGGTVTSIEVLLNNGVGLVQTITGLNVSLETFNDAAAAFDSSELESWLLSGDDTLNGSTGNDELEGHLGNDVLNAGAGDDIVTGGGGTDTYDGGAGIDTLNFRDAYDALTATRGINLDATAGTVIDQFGNSETFQNFEEFRGTQFSDRMIGSSVDETFMGFGGRDTIAGGAGIDTIRYDRDFQLGATKGVNVNLTNGVSIDSFGSQDALSGIENVRATDLKDTIVGNSSSNFIRAFKGNDFINGAGGADEMRGGAGNDTYYVDNAGDIVNETADSGAGTDTVRSSISFNLGNTAAAIGNLEHLTLLNTGNISGTGNSLNNTLTGNSGNNGLNGAGGNDLIDGGLGNDSLRGSTGLDTFLFSTALNAVTNVDTILDFNIADDTVRLENAIFDAIQGVGALTSAQFVSNTAGVADTSDQRIVYESDTGKLYYDSDGNGAAGSVHFATLGTNLNITASDFFVV</sequence>
<dbReference type="Gene3D" id="2.150.10.10">
    <property type="entry name" value="Serralysin-like metalloprotease, C-terminal"/>
    <property type="match status" value="4"/>
</dbReference>